<reference evidence="2" key="1">
    <citation type="journal article" date="2019" name="Int. J. Syst. Evol. Microbiol.">
        <title>The Global Catalogue of Microorganisms (GCM) 10K type strain sequencing project: providing services to taxonomists for standard genome sequencing and annotation.</title>
        <authorList>
            <consortium name="The Broad Institute Genomics Platform"/>
            <consortium name="The Broad Institute Genome Sequencing Center for Infectious Disease"/>
            <person name="Wu L."/>
            <person name="Ma J."/>
        </authorList>
    </citation>
    <scope>NUCLEOTIDE SEQUENCE [LARGE SCALE GENOMIC DNA]</scope>
    <source>
        <strain evidence="2">JCM 4737</strain>
    </source>
</reference>
<protein>
    <submittedName>
        <fullName evidence="1">Uncharacterized protein</fullName>
    </submittedName>
</protein>
<dbReference type="RefSeq" id="WP_138895002.1">
    <property type="nucleotide sequence ID" value="NZ_BMVO01000058.1"/>
</dbReference>
<gene>
    <name evidence="1" type="ORF">GCM10010346_66130</name>
</gene>
<sequence>MRTKDVGVGQTYRCEVPHSLPIGRYRPETMGDSWWALSWLRGTHFPLTVMDIDPQARTVEGLRVTSSTRVTVDLTDDQVQAVGLPPGRGYQVAGMLLDAEGEPVELPRAVSLTVPIRWLHPTDTPASSGHHDASVRSG</sequence>
<organism evidence="1 2">
    <name type="scientific">Streptomyces chryseus</name>
    <dbReference type="NCBI Taxonomy" id="68186"/>
    <lineage>
        <taxon>Bacteria</taxon>
        <taxon>Bacillati</taxon>
        <taxon>Actinomycetota</taxon>
        <taxon>Actinomycetes</taxon>
        <taxon>Kitasatosporales</taxon>
        <taxon>Streptomycetaceae</taxon>
        <taxon>Streptomyces</taxon>
    </lineage>
</organism>
<evidence type="ECO:0000313" key="2">
    <source>
        <dbReference type="Proteomes" id="UP000599437"/>
    </source>
</evidence>
<accession>A0ABQ3EGA3</accession>
<proteinExistence type="predicted"/>
<keyword evidence="2" id="KW-1185">Reference proteome</keyword>
<name>A0ABQ3EGA3_9ACTN</name>
<comment type="caution">
    <text evidence="1">The sequence shown here is derived from an EMBL/GenBank/DDBJ whole genome shotgun (WGS) entry which is preliminary data.</text>
</comment>
<evidence type="ECO:0000313" key="1">
    <source>
        <dbReference type="EMBL" id="GHB33750.1"/>
    </source>
</evidence>
<dbReference type="Proteomes" id="UP000599437">
    <property type="component" value="Unassembled WGS sequence"/>
</dbReference>
<dbReference type="EMBL" id="BMVO01000058">
    <property type="protein sequence ID" value="GHB33750.1"/>
    <property type="molecule type" value="Genomic_DNA"/>
</dbReference>